<gene>
    <name evidence="8" type="primary">SHOX2</name>
    <name evidence="8" type="ORF">LPJ61_004354</name>
</gene>
<dbReference type="PANTHER" id="PTHR24324:SF9">
    <property type="entry name" value="HOMEOBOX DOMAIN-CONTAINING PROTEIN"/>
    <property type="match status" value="1"/>
</dbReference>
<dbReference type="GO" id="GO:0030154">
    <property type="term" value="P:cell differentiation"/>
    <property type="evidence" value="ECO:0007669"/>
    <property type="project" value="TreeGrafter"/>
</dbReference>
<dbReference type="OrthoDB" id="6159439at2759"/>
<accession>A0A9W7YAE6</accession>
<evidence type="ECO:0000256" key="5">
    <source>
        <dbReference type="RuleBase" id="RU000682"/>
    </source>
</evidence>
<evidence type="ECO:0000256" key="2">
    <source>
        <dbReference type="ARBA" id="ARBA00023155"/>
    </source>
</evidence>
<feature type="DNA-binding region" description="Homeobox" evidence="4">
    <location>
        <begin position="57"/>
        <end position="116"/>
    </location>
</feature>
<dbReference type="Proteomes" id="UP001143981">
    <property type="component" value="Unassembled WGS sequence"/>
</dbReference>
<dbReference type="CDD" id="cd00086">
    <property type="entry name" value="homeodomain"/>
    <property type="match status" value="1"/>
</dbReference>
<keyword evidence="2 4" id="KW-0371">Homeobox</keyword>
<organism evidence="8 9">
    <name type="scientific">Coemansia biformis</name>
    <dbReference type="NCBI Taxonomy" id="1286918"/>
    <lineage>
        <taxon>Eukaryota</taxon>
        <taxon>Fungi</taxon>
        <taxon>Fungi incertae sedis</taxon>
        <taxon>Zoopagomycota</taxon>
        <taxon>Kickxellomycotina</taxon>
        <taxon>Kickxellomycetes</taxon>
        <taxon>Kickxellales</taxon>
        <taxon>Kickxellaceae</taxon>
        <taxon>Coemansia</taxon>
    </lineage>
</organism>
<dbReference type="AlphaFoldDB" id="A0A9W7YAE6"/>
<keyword evidence="1 4" id="KW-0238">DNA-binding</keyword>
<dbReference type="SMART" id="SM00389">
    <property type="entry name" value="HOX"/>
    <property type="match status" value="1"/>
</dbReference>
<comment type="subcellular location">
    <subcellularLocation>
        <location evidence="4 5">Nucleus</location>
    </subcellularLocation>
</comment>
<proteinExistence type="predicted"/>
<dbReference type="PANTHER" id="PTHR24324">
    <property type="entry name" value="HOMEOBOX PROTEIN HHEX"/>
    <property type="match status" value="1"/>
</dbReference>
<comment type="caution">
    <text evidence="8">The sequence shown here is derived from an EMBL/GenBank/DDBJ whole genome shotgun (WGS) entry which is preliminary data.</text>
</comment>
<feature type="domain" description="Homeobox" evidence="7">
    <location>
        <begin position="55"/>
        <end position="115"/>
    </location>
</feature>
<evidence type="ECO:0000256" key="6">
    <source>
        <dbReference type="SAM" id="MobiDB-lite"/>
    </source>
</evidence>
<dbReference type="Pfam" id="PF00046">
    <property type="entry name" value="Homeodomain"/>
    <property type="match status" value="1"/>
</dbReference>
<protein>
    <submittedName>
        <fullName evidence="8">Short stature homeobox protein 2</fullName>
    </submittedName>
</protein>
<evidence type="ECO:0000259" key="7">
    <source>
        <dbReference type="PROSITE" id="PS50071"/>
    </source>
</evidence>
<dbReference type="PROSITE" id="PS50071">
    <property type="entry name" value="HOMEOBOX_2"/>
    <property type="match status" value="1"/>
</dbReference>
<evidence type="ECO:0000256" key="4">
    <source>
        <dbReference type="PROSITE-ProRule" id="PRU00108"/>
    </source>
</evidence>
<dbReference type="GO" id="GO:0000981">
    <property type="term" value="F:DNA-binding transcription factor activity, RNA polymerase II-specific"/>
    <property type="evidence" value="ECO:0007669"/>
    <property type="project" value="InterPro"/>
</dbReference>
<dbReference type="GO" id="GO:0005634">
    <property type="term" value="C:nucleus"/>
    <property type="evidence" value="ECO:0007669"/>
    <property type="project" value="UniProtKB-SubCell"/>
</dbReference>
<dbReference type="EMBL" id="JANBOI010000961">
    <property type="protein sequence ID" value="KAJ1727858.1"/>
    <property type="molecule type" value="Genomic_DNA"/>
</dbReference>
<dbReference type="GO" id="GO:0000978">
    <property type="term" value="F:RNA polymerase II cis-regulatory region sequence-specific DNA binding"/>
    <property type="evidence" value="ECO:0007669"/>
    <property type="project" value="TreeGrafter"/>
</dbReference>
<evidence type="ECO:0000256" key="1">
    <source>
        <dbReference type="ARBA" id="ARBA00023125"/>
    </source>
</evidence>
<dbReference type="InterPro" id="IPR001356">
    <property type="entry name" value="HD"/>
</dbReference>
<reference evidence="8" key="1">
    <citation type="submission" date="2022-07" db="EMBL/GenBank/DDBJ databases">
        <title>Phylogenomic reconstructions and comparative analyses of Kickxellomycotina fungi.</title>
        <authorList>
            <person name="Reynolds N.K."/>
            <person name="Stajich J.E."/>
            <person name="Barry K."/>
            <person name="Grigoriev I.V."/>
            <person name="Crous P."/>
            <person name="Smith M.E."/>
        </authorList>
    </citation>
    <scope>NUCLEOTIDE SEQUENCE</scope>
    <source>
        <strain evidence="8">BCRC 34381</strain>
    </source>
</reference>
<evidence type="ECO:0000313" key="8">
    <source>
        <dbReference type="EMBL" id="KAJ1727858.1"/>
    </source>
</evidence>
<feature type="compositionally biased region" description="Low complexity" evidence="6">
    <location>
        <begin position="40"/>
        <end position="56"/>
    </location>
</feature>
<feature type="non-terminal residue" evidence="8">
    <location>
        <position position="279"/>
    </location>
</feature>
<dbReference type="InterPro" id="IPR017970">
    <property type="entry name" value="Homeobox_CS"/>
</dbReference>
<dbReference type="Gene3D" id="1.10.10.60">
    <property type="entry name" value="Homeodomain-like"/>
    <property type="match status" value="1"/>
</dbReference>
<keyword evidence="9" id="KW-1185">Reference proteome</keyword>
<dbReference type="InterPro" id="IPR009057">
    <property type="entry name" value="Homeodomain-like_sf"/>
</dbReference>
<name>A0A9W7YAE6_9FUNG</name>
<evidence type="ECO:0000256" key="3">
    <source>
        <dbReference type="ARBA" id="ARBA00023242"/>
    </source>
</evidence>
<dbReference type="SUPFAM" id="SSF46689">
    <property type="entry name" value="Homeodomain-like"/>
    <property type="match status" value="1"/>
</dbReference>
<sequence length="279" mass="30067">MYEHSPAAEPAAPAGSFYPHPGYALQAFHPYHRGPSPLSQQQVQQQHPAGAGQQVQIKGKRKRASPQQLEVLNKVFASTSFPSTEVRNSLAHELGMTPRTVQIWFQNKRQASRQRDGHHSRNTKSMATSAANMNSFDRQYSKSQSPADGASIPPPTAAAASISPFAASVPAPGPSPLTRLPLPAAMADAAAAGPAARNARPVSWCVQTSSAADAYGRPGKARADTTASSRPEYAHTRNDQWFADDTPARLDYLYDHSSRVVLVSQHSRPKQLVADRMAA</sequence>
<keyword evidence="3 4" id="KW-0539">Nucleus</keyword>
<feature type="region of interest" description="Disordered" evidence="6">
    <location>
        <begin position="138"/>
        <end position="158"/>
    </location>
</feature>
<dbReference type="PROSITE" id="PS00027">
    <property type="entry name" value="HOMEOBOX_1"/>
    <property type="match status" value="1"/>
</dbReference>
<dbReference type="InterPro" id="IPR051000">
    <property type="entry name" value="Homeobox_DNA-bind_prot"/>
</dbReference>
<feature type="region of interest" description="Disordered" evidence="6">
    <location>
        <begin position="29"/>
        <end position="66"/>
    </location>
</feature>
<evidence type="ECO:0000313" key="9">
    <source>
        <dbReference type="Proteomes" id="UP001143981"/>
    </source>
</evidence>